<dbReference type="AlphaFoldDB" id="A0A8C1Q2A9"/>
<dbReference type="FunFam" id="2.30.30.40:FF:000010">
    <property type="entry name" value="Tyrosine-protein kinase"/>
    <property type="match status" value="1"/>
</dbReference>
<evidence type="ECO:0000256" key="8">
    <source>
        <dbReference type="ARBA" id="ARBA00022707"/>
    </source>
</evidence>
<keyword evidence="12 26" id="KW-0067">ATP-binding</keyword>
<evidence type="ECO:0000256" key="15">
    <source>
        <dbReference type="ARBA" id="ARBA00022889"/>
    </source>
</evidence>
<evidence type="ECO:0000256" key="10">
    <source>
        <dbReference type="ARBA" id="ARBA00022741"/>
    </source>
</evidence>
<evidence type="ECO:0000259" key="31">
    <source>
        <dbReference type="PROSITE" id="PS50011"/>
    </source>
</evidence>
<sequence length="977" mass="107301">PSYRPCLIWDALHRPFGLDSTSLTEAVRWSSKENLLGAAESDPNLFVALYDFVASGDNTLSITKGEKLRVLGYNQNGEWSEVRSKNGQGWVPSNYITPVNSLEKHSWYHGPVSRSAAEYLLSSLINGSFLVRESESSPGQLSISLRYEGRVYHYRINTASDGKVYVTAESRFSTLAELVHHHSTVADGLVTTLHYPAPKCNKPTVYGVSPIHDKWEMERTDITMKHKLGGGQYGEVYVGVWKKYNLTVAVKTLKEDTMEVDEFLKEAAVMKEVKHPNLVQLLGVCTLEPPFYIVTEYMPHGNLLDYLRECDREQVNAVVLLYMATQISSAMEYLEKKNFIHRDLAARNCLVGENHVVKVADFGLSRLMTGDTYTAHAGAKFPIKWTAPESLAYNTFSIKSDVWAFGVLLWEIATYGMSPYPGIDLSQVYDLLEKGYRMEQPEGCPPKVYELMRACWQWSPLDRPSFAEIHQAFETMFHDSSISEEVAEELCKTASGGDGGLVHTFGHDMPLLPSKSRGQKKHSENKENMEEAGPHGPAGLAASLFVGDGRSSSSPALPRKQRDKSPSSLLEDSQDTTFTRDRKAGFFSSFIKKKSSSFREMETQPHKKYEPTAGFRMALTLPRNRSKPPLERTASTTSQPENGAARPSDAILRKLDEGTAQIRDRPKAKLLPRGVASGVKAPGVGGETDSDSNTLGKEGQDDRQGWSSPSKTSTLGSVNLHNHKVPVLISPTLKHSSADVHLVGVDSQGNRFKLLSDSGDRDRPRLVKPKCAPPPPPMLRSLQHAYSADAADEAVSGNIEVNGDGVKRSGREARGARPSIPPPQVPPAPIVPSSNTTTQTKMANGVFSGGPGPTSAKPTLRRTRLQTERIPLEKISKEALLECAECLSSALQGNTELSSSSQVLDVGHQLLDYCSGYVDCIPQTRNKFAFREAVGKLELNLQELRASSTGGGSGPGTSPALDNLHTCIKEISDVVQR</sequence>
<dbReference type="SUPFAM" id="SSF56112">
    <property type="entry name" value="Protein kinase-like (PK-like)"/>
    <property type="match status" value="1"/>
</dbReference>
<dbReference type="PRINTS" id="PR00109">
    <property type="entry name" value="TYRKINASE"/>
</dbReference>
<keyword evidence="9" id="KW-0479">Metal-binding</keyword>
<dbReference type="SMART" id="SM00808">
    <property type="entry name" value="FABD"/>
    <property type="match status" value="1"/>
</dbReference>
<keyword evidence="6" id="KW-0597">Phosphoprotein</keyword>
<dbReference type="Gene3D" id="3.30.200.20">
    <property type="entry name" value="Phosphorylase Kinase, domain 1"/>
    <property type="match status" value="1"/>
</dbReference>
<evidence type="ECO:0000256" key="26">
    <source>
        <dbReference type="PROSITE-ProRule" id="PRU10141"/>
    </source>
</evidence>
<dbReference type="Gene3D" id="2.30.30.40">
    <property type="entry name" value="SH3 Domains"/>
    <property type="match status" value="1"/>
</dbReference>
<comment type="catalytic activity">
    <reaction evidence="22 27">
        <text>L-tyrosyl-[protein] + ATP = O-phospho-L-tyrosyl-[protein] + ADP + H(+)</text>
        <dbReference type="Rhea" id="RHEA:10596"/>
        <dbReference type="Rhea" id="RHEA-COMP:10136"/>
        <dbReference type="Rhea" id="RHEA-COMP:20101"/>
        <dbReference type="ChEBI" id="CHEBI:15378"/>
        <dbReference type="ChEBI" id="CHEBI:30616"/>
        <dbReference type="ChEBI" id="CHEBI:46858"/>
        <dbReference type="ChEBI" id="CHEBI:61978"/>
        <dbReference type="ChEBI" id="CHEBI:456216"/>
        <dbReference type="EC" id="2.7.10.2"/>
    </reaction>
</comment>
<evidence type="ECO:0000256" key="9">
    <source>
        <dbReference type="ARBA" id="ARBA00022723"/>
    </source>
</evidence>
<evidence type="ECO:0000256" key="13">
    <source>
        <dbReference type="ARBA" id="ARBA00022842"/>
    </source>
</evidence>
<keyword evidence="17 24" id="KW-0727">SH2 domain</keyword>
<dbReference type="Pfam" id="PF00018">
    <property type="entry name" value="SH3_1"/>
    <property type="match status" value="1"/>
</dbReference>
<feature type="binding site" evidence="26">
    <location>
        <position position="251"/>
    </location>
    <ligand>
        <name>ATP</name>
        <dbReference type="ChEBI" id="CHEBI:30616"/>
    </ligand>
</feature>
<evidence type="ECO:0000256" key="25">
    <source>
        <dbReference type="PROSITE-ProRule" id="PRU00192"/>
    </source>
</evidence>
<dbReference type="SMART" id="SM00219">
    <property type="entry name" value="TyrKc"/>
    <property type="match status" value="1"/>
</dbReference>
<dbReference type="SUPFAM" id="SSF50044">
    <property type="entry name" value="SH3-domain"/>
    <property type="match status" value="1"/>
</dbReference>
<dbReference type="Gene3D" id="3.30.505.10">
    <property type="entry name" value="SH2 domain"/>
    <property type="match status" value="1"/>
</dbReference>
<dbReference type="PROSITE" id="PS00107">
    <property type="entry name" value="PROTEIN_KINASE_ATP"/>
    <property type="match status" value="1"/>
</dbReference>
<dbReference type="InterPro" id="IPR050198">
    <property type="entry name" value="Non-receptor_tyrosine_kinases"/>
</dbReference>
<comment type="cofactor">
    <cofactor evidence="1">
        <name>Mn(2+)</name>
        <dbReference type="ChEBI" id="CHEBI:29035"/>
    </cofactor>
</comment>
<dbReference type="FunFam" id="1.20.120.330:FF:000003">
    <property type="entry name" value="Tyrosine-protein kinase"/>
    <property type="match status" value="1"/>
</dbReference>
<dbReference type="SMART" id="SM00252">
    <property type="entry name" value="SH2"/>
    <property type="match status" value="1"/>
</dbReference>
<evidence type="ECO:0000256" key="11">
    <source>
        <dbReference type="ARBA" id="ARBA00022777"/>
    </source>
</evidence>
<keyword evidence="21" id="KW-0449">Lipoprotein</keyword>
<dbReference type="GO" id="GO:0004715">
    <property type="term" value="F:non-membrane spanning protein tyrosine kinase activity"/>
    <property type="evidence" value="ECO:0007669"/>
    <property type="project" value="UniProtKB-EC"/>
</dbReference>
<dbReference type="GO" id="GO:0030155">
    <property type="term" value="P:regulation of cell adhesion"/>
    <property type="evidence" value="ECO:0007669"/>
    <property type="project" value="UniProtKB-ARBA"/>
</dbReference>
<keyword evidence="8" id="KW-0519">Myristate</keyword>
<evidence type="ECO:0000256" key="4">
    <source>
        <dbReference type="ARBA" id="ARBA00022443"/>
    </source>
</evidence>
<dbReference type="Ensembl" id="ENSCCRT00010128174.1">
    <property type="protein sequence ID" value="ENSCCRP00010115294.1"/>
    <property type="gene ID" value="ENSCCRG00010050370.1"/>
</dbReference>
<protein>
    <recommendedName>
        <fullName evidence="27">Tyrosine-protein kinase</fullName>
        <ecNumber evidence="27">2.7.10.2</ecNumber>
    </recommendedName>
</protein>
<feature type="compositionally biased region" description="Basic and acidic residues" evidence="28">
    <location>
        <begin position="521"/>
        <end position="533"/>
    </location>
</feature>
<keyword evidence="16" id="KW-0007">Acetylation</keyword>
<keyword evidence="4 25" id="KW-0728">SH3 domain</keyword>
<feature type="compositionally biased region" description="Polar residues" evidence="28">
    <location>
        <begin position="705"/>
        <end position="719"/>
    </location>
</feature>
<keyword evidence="11 27" id="KW-0418">Kinase</keyword>
<feature type="domain" description="SH2" evidence="29">
    <location>
        <begin position="107"/>
        <end position="197"/>
    </location>
</feature>
<dbReference type="FunFam" id="3.30.505.10:FF:000004">
    <property type="entry name" value="Tyrosine-protein kinase"/>
    <property type="match status" value="1"/>
</dbReference>
<dbReference type="InterPro" id="IPR020635">
    <property type="entry name" value="Tyr_kinase_cat_dom"/>
</dbReference>
<dbReference type="InterPro" id="IPR001452">
    <property type="entry name" value="SH3_domain"/>
</dbReference>
<comment type="subunit">
    <text evidence="23">Interacts with PSMA7. Interacts with CTTN. Found in a complex with ABL1, ABL2, CRK and UNC119; leading to the inhibition of CRK phosphorylation by ABL kinases.</text>
</comment>
<dbReference type="CDD" id="cd05052">
    <property type="entry name" value="PTKc_Abl"/>
    <property type="match status" value="1"/>
</dbReference>
<dbReference type="SMART" id="SM00326">
    <property type="entry name" value="SH3"/>
    <property type="match status" value="1"/>
</dbReference>
<evidence type="ECO:0000256" key="27">
    <source>
        <dbReference type="RuleBase" id="RU362096"/>
    </source>
</evidence>
<dbReference type="PROSITE" id="PS00109">
    <property type="entry name" value="PROTEIN_KINASE_TYR"/>
    <property type="match status" value="1"/>
</dbReference>
<keyword evidence="10 26" id="KW-0547">Nucleotide-binding</keyword>
<dbReference type="GO" id="GO:0030145">
    <property type="term" value="F:manganese ion binding"/>
    <property type="evidence" value="ECO:0007669"/>
    <property type="project" value="UniProtKB-ARBA"/>
</dbReference>
<reference evidence="32" key="1">
    <citation type="submission" date="2025-08" db="UniProtKB">
        <authorList>
            <consortium name="Ensembl"/>
        </authorList>
    </citation>
    <scope>IDENTIFICATION</scope>
</reference>
<proteinExistence type="inferred from homology"/>
<evidence type="ECO:0000256" key="19">
    <source>
        <dbReference type="ARBA" id="ARBA00023211"/>
    </source>
</evidence>
<evidence type="ECO:0000256" key="28">
    <source>
        <dbReference type="SAM" id="MobiDB-lite"/>
    </source>
</evidence>
<dbReference type="GO" id="GO:0005737">
    <property type="term" value="C:cytoplasm"/>
    <property type="evidence" value="ECO:0007669"/>
    <property type="project" value="UniProtKB-ARBA"/>
</dbReference>
<dbReference type="Gene3D" id="1.10.510.10">
    <property type="entry name" value="Transferase(Phosphotransferase) domain 1"/>
    <property type="match status" value="1"/>
</dbReference>
<dbReference type="InterPro" id="IPR001245">
    <property type="entry name" value="Ser-Thr/Tyr_kinase_cat_dom"/>
</dbReference>
<keyword evidence="7 27" id="KW-0808">Transferase</keyword>
<comment type="subcellular location">
    <subcellularLocation>
        <location evidence="3">Cytoplasm</location>
        <location evidence="3">Cytoskeleton</location>
    </subcellularLocation>
</comment>
<dbReference type="InterPro" id="IPR011009">
    <property type="entry name" value="Kinase-like_dom_sf"/>
</dbReference>
<evidence type="ECO:0000259" key="29">
    <source>
        <dbReference type="PROSITE" id="PS50001"/>
    </source>
</evidence>
<evidence type="ECO:0000256" key="7">
    <source>
        <dbReference type="ARBA" id="ARBA00022679"/>
    </source>
</evidence>
<evidence type="ECO:0000256" key="14">
    <source>
        <dbReference type="ARBA" id="ARBA00022843"/>
    </source>
</evidence>
<evidence type="ECO:0000256" key="5">
    <source>
        <dbReference type="ARBA" id="ARBA00022490"/>
    </source>
</evidence>
<keyword evidence="14" id="KW-0832">Ubl conjugation</keyword>
<evidence type="ECO:0000256" key="17">
    <source>
        <dbReference type="ARBA" id="ARBA00022999"/>
    </source>
</evidence>
<organism evidence="32 33">
    <name type="scientific">Cyprinus carpio</name>
    <name type="common">Common carp</name>
    <dbReference type="NCBI Taxonomy" id="7962"/>
    <lineage>
        <taxon>Eukaryota</taxon>
        <taxon>Metazoa</taxon>
        <taxon>Chordata</taxon>
        <taxon>Craniata</taxon>
        <taxon>Vertebrata</taxon>
        <taxon>Euteleostomi</taxon>
        <taxon>Actinopterygii</taxon>
        <taxon>Neopterygii</taxon>
        <taxon>Teleostei</taxon>
        <taxon>Ostariophysi</taxon>
        <taxon>Cypriniformes</taxon>
        <taxon>Cyprinidae</taxon>
        <taxon>Cyprininae</taxon>
        <taxon>Cyprinus</taxon>
    </lineage>
</organism>
<feature type="compositionally biased region" description="Pro residues" evidence="28">
    <location>
        <begin position="819"/>
        <end position="829"/>
    </location>
</feature>
<feature type="region of interest" description="Disordered" evidence="28">
    <location>
        <begin position="595"/>
        <end position="719"/>
    </location>
</feature>
<evidence type="ECO:0000256" key="3">
    <source>
        <dbReference type="ARBA" id="ARBA00004245"/>
    </source>
</evidence>
<evidence type="ECO:0000256" key="12">
    <source>
        <dbReference type="ARBA" id="ARBA00022840"/>
    </source>
</evidence>
<evidence type="ECO:0000256" key="24">
    <source>
        <dbReference type="PROSITE-ProRule" id="PRU00191"/>
    </source>
</evidence>
<evidence type="ECO:0000256" key="21">
    <source>
        <dbReference type="ARBA" id="ARBA00023288"/>
    </source>
</evidence>
<dbReference type="InterPro" id="IPR015015">
    <property type="entry name" value="F-actin-binding"/>
</dbReference>
<evidence type="ECO:0000256" key="20">
    <source>
        <dbReference type="ARBA" id="ARBA00023212"/>
    </source>
</evidence>
<dbReference type="SUPFAM" id="SSF55550">
    <property type="entry name" value="SH2 domain"/>
    <property type="match status" value="1"/>
</dbReference>
<dbReference type="CDD" id="cd09935">
    <property type="entry name" value="SH2_ABL"/>
    <property type="match status" value="1"/>
</dbReference>
<feature type="region of interest" description="Disordered" evidence="28">
    <location>
        <begin position="842"/>
        <end position="861"/>
    </location>
</feature>
<feature type="region of interest" description="Disordered" evidence="28">
    <location>
        <begin position="505"/>
        <end position="576"/>
    </location>
</feature>
<dbReference type="PRINTS" id="PR00401">
    <property type="entry name" value="SH2DOMAIN"/>
</dbReference>
<dbReference type="Proteomes" id="UP000694427">
    <property type="component" value="Unplaced"/>
</dbReference>
<dbReference type="FunFam" id="1.10.510.10:FF:000070">
    <property type="entry name" value="Tyrosine-protein kinase"/>
    <property type="match status" value="1"/>
</dbReference>
<evidence type="ECO:0000256" key="16">
    <source>
        <dbReference type="ARBA" id="ARBA00022990"/>
    </source>
</evidence>
<feature type="compositionally biased region" description="Basic and acidic residues" evidence="28">
    <location>
        <begin position="597"/>
        <end position="610"/>
    </location>
</feature>
<evidence type="ECO:0000256" key="18">
    <source>
        <dbReference type="ARBA" id="ARBA00023137"/>
    </source>
</evidence>
<feature type="compositionally biased region" description="Basic and acidic residues" evidence="28">
    <location>
        <begin position="651"/>
        <end position="667"/>
    </location>
</feature>
<keyword evidence="20" id="KW-0206">Cytoskeleton</keyword>
<evidence type="ECO:0000256" key="22">
    <source>
        <dbReference type="ARBA" id="ARBA00051245"/>
    </source>
</evidence>
<comment type="similarity">
    <text evidence="27">Belongs to the protein kinase superfamily. Tyr protein kinase family.</text>
</comment>
<dbReference type="Pfam" id="PF00017">
    <property type="entry name" value="SH2"/>
    <property type="match status" value="1"/>
</dbReference>
<dbReference type="PANTHER" id="PTHR24418">
    <property type="entry name" value="TYROSINE-PROTEIN KINASE"/>
    <property type="match status" value="1"/>
</dbReference>
<keyword evidence="13" id="KW-0460">Magnesium</keyword>
<dbReference type="PROSITE" id="PS50011">
    <property type="entry name" value="PROTEIN_KINASE_DOM"/>
    <property type="match status" value="1"/>
</dbReference>
<dbReference type="Gene3D" id="1.20.120.330">
    <property type="entry name" value="Nucleotidyltransferases domain 2"/>
    <property type="match status" value="1"/>
</dbReference>
<dbReference type="InterPro" id="IPR036028">
    <property type="entry name" value="SH3-like_dom_sf"/>
</dbReference>
<dbReference type="PROSITE" id="PS50001">
    <property type="entry name" value="SH2"/>
    <property type="match status" value="1"/>
</dbReference>
<dbReference type="GO" id="GO:0007165">
    <property type="term" value="P:signal transduction"/>
    <property type="evidence" value="ECO:0007669"/>
    <property type="project" value="UniProtKB-ARBA"/>
</dbReference>
<feature type="region of interest" description="Disordered" evidence="28">
    <location>
        <begin position="756"/>
        <end position="776"/>
    </location>
</feature>
<name>A0A8C1Q2A9_CYPCA</name>
<feature type="domain" description="SH3" evidence="30">
    <location>
        <begin position="41"/>
        <end position="101"/>
    </location>
</feature>
<keyword evidence="18 27" id="KW-0829">Tyrosine-protein kinase</keyword>
<keyword evidence="15" id="KW-0130">Cell adhesion</keyword>
<evidence type="ECO:0000313" key="32">
    <source>
        <dbReference type="Ensembl" id="ENSCCRP00010115294.1"/>
    </source>
</evidence>
<accession>A0A8C1Q2A9</accession>
<dbReference type="InterPro" id="IPR000719">
    <property type="entry name" value="Prot_kinase_dom"/>
</dbReference>
<feature type="domain" description="Protein kinase" evidence="31">
    <location>
        <begin position="222"/>
        <end position="473"/>
    </location>
</feature>
<feature type="compositionally biased region" description="Polar residues" evidence="28">
    <location>
        <begin position="566"/>
        <end position="576"/>
    </location>
</feature>
<evidence type="ECO:0000256" key="2">
    <source>
        <dbReference type="ARBA" id="ARBA00001946"/>
    </source>
</evidence>
<dbReference type="GO" id="GO:0005524">
    <property type="term" value="F:ATP binding"/>
    <property type="evidence" value="ECO:0007669"/>
    <property type="project" value="UniProtKB-UniRule"/>
</dbReference>
<dbReference type="GO" id="GO:0000287">
    <property type="term" value="F:magnesium ion binding"/>
    <property type="evidence" value="ECO:0007669"/>
    <property type="project" value="UniProtKB-ARBA"/>
</dbReference>
<dbReference type="GO" id="GO:2000145">
    <property type="term" value="P:regulation of cell motility"/>
    <property type="evidence" value="ECO:0007669"/>
    <property type="project" value="UniProtKB-ARBA"/>
</dbReference>
<dbReference type="GO" id="GO:0007155">
    <property type="term" value="P:cell adhesion"/>
    <property type="evidence" value="ECO:0007669"/>
    <property type="project" value="UniProtKB-KW"/>
</dbReference>
<dbReference type="InterPro" id="IPR008266">
    <property type="entry name" value="Tyr_kinase_AS"/>
</dbReference>
<reference evidence="32" key="2">
    <citation type="submission" date="2025-09" db="UniProtKB">
        <authorList>
            <consortium name="Ensembl"/>
        </authorList>
    </citation>
    <scope>IDENTIFICATION</scope>
</reference>
<feature type="region of interest" description="Disordered" evidence="28">
    <location>
        <begin position="800"/>
        <end position="829"/>
    </location>
</feature>
<dbReference type="EC" id="2.7.10.2" evidence="27"/>
<evidence type="ECO:0000313" key="33">
    <source>
        <dbReference type="Proteomes" id="UP000694427"/>
    </source>
</evidence>
<evidence type="ECO:0000256" key="23">
    <source>
        <dbReference type="ARBA" id="ARBA00064245"/>
    </source>
</evidence>
<keyword evidence="19" id="KW-0464">Manganese</keyword>
<comment type="cofactor">
    <cofactor evidence="2">
        <name>Mg(2+)</name>
        <dbReference type="ChEBI" id="CHEBI:18420"/>
    </cofactor>
</comment>
<dbReference type="InterPro" id="IPR017441">
    <property type="entry name" value="Protein_kinase_ATP_BS"/>
</dbReference>
<dbReference type="Pfam" id="PF07714">
    <property type="entry name" value="PK_Tyr_Ser-Thr"/>
    <property type="match status" value="1"/>
</dbReference>
<dbReference type="Pfam" id="PF08919">
    <property type="entry name" value="F_actin_bind"/>
    <property type="match status" value="1"/>
</dbReference>
<evidence type="ECO:0000256" key="1">
    <source>
        <dbReference type="ARBA" id="ARBA00001936"/>
    </source>
</evidence>
<keyword evidence="5" id="KW-0963">Cytoplasm</keyword>
<feature type="compositionally biased region" description="Basic and acidic residues" evidence="28">
    <location>
        <begin position="805"/>
        <end position="815"/>
    </location>
</feature>
<dbReference type="InterPro" id="IPR036860">
    <property type="entry name" value="SH2_dom_sf"/>
</dbReference>
<keyword evidence="33" id="KW-1185">Reference proteome</keyword>
<dbReference type="PROSITE" id="PS50002">
    <property type="entry name" value="SH3"/>
    <property type="match status" value="1"/>
</dbReference>
<dbReference type="FunFam" id="3.30.200.20:FF:000037">
    <property type="entry name" value="Tyrosine-protein kinase"/>
    <property type="match status" value="1"/>
</dbReference>
<dbReference type="GO" id="GO:0015629">
    <property type="term" value="C:actin cytoskeleton"/>
    <property type="evidence" value="ECO:0007669"/>
    <property type="project" value="UniProtKB-ARBA"/>
</dbReference>
<dbReference type="CDD" id="cd11850">
    <property type="entry name" value="SH3_Abl"/>
    <property type="match status" value="1"/>
</dbReference>
<evidence type="ECO:0000256" key="6">
    <source>
        <dbReference type="ARBA" id="ARBA00022553"/>
    </source>
</evidence>
<evidence type="ECO:0000259" key="30">
    <source>
        <dbReference type="PROSITE" id="PS50002"/>
    </source>
</evidence>
<dbReference type="GO" id="GO:0010976">
    <property type="term" value="P:positive regulation of neuron projection development"/>
    <property type="evidence" value="ECO:0007669"/>
    <property type="project" value="UniProtKB-ARBA"/>
</dbReference>
<dbReference type="InterPro" id="IPR035837">
    <property type="entry name" value="ABL_SH2"/>
</dbReference>
<dbReference type="InterPro" id="IPR000980">
    <property type="entry name" value="SH2"/>
</dbReference>